<dbReference type="Pfam" id="PF13692">
    <property type="entry name" value="Glyco_trans_1_4"/>
    <property type="match status" value="1"/>
</dbReference>
<keyword evidence="2" id="KW-1185">Reference proteome</keyword>
<organism evidence="1 2">
    <name type="scientific">Fulvivirga kasyanovii</name>
    <dbReference type="NCBI Taxonomy" id="396812"/>
    <lineage>
        <taxon>Bacteria</taxon>
        <taxon>Pseudomonadati</taxon>
        <taxon>Bacteroidota</taxon>
        <taxon>Cytophagia</taxon>
        <taxon>Cytophagales</taxon>
        <taxon>Fulvivirgaceae</taxon>
        <taxon>Fulvivirga</taxon>
    </lineage>
</organism>
<dbReference type="Gene3D" id="3.40.50.2000">
    <property type="entry name" value="Glycogen Phosphorylase B"/>
    <property type="match status" value="1"/>
</dbReference>
<dbReference type="InterPro" id="IPR050194">
    <property type="entry name" value="Glycosyltransferase_grp1"/>
</dbReference>
<protein>
    <submittedName>
        <fullName evidence="1">Glycosyltransferase family 1 protein</fullName>
    </submittedName>
</protein>
<name>A0ABW9RP99_9BACT</name>
<proteinExistence type="predicted"/>
<accession>A0ABW9RP99</accession>
<evidence type="ECO:0000313" key="1">
    <source>
        <dbReference type="EMBL" id="MTI25828.1"/>
    </source>
</evidence>
<dbReference type="RefSeq" id="WP_155172334.1">
    <property type="nucleotide sequence ID" value="NZ_BAAAFL010000022.1"/>
</dbReference>
<dbReference type="EMBL" id="SMLW01000544">
    <property type="protein sequence ID" value="MTI25828.1"/>
    <property type="molecule type" value="Genomic_DNA"/>
</dbReference>
<sequence>MIQGRDIVVIGIQPWDISIGSNCKNLAEEFAKHNRVLYVNEPLNRITSIREKHTEEVKKRQEIIKGRQNGLVQVSDSLWTLYPKKMIESINWVPKSPLYTFLNKRNNRIFYEEIEQTLDELSFKDVILFNDSSMFLGFYAKEMLSPDLSIYYIRDNLVSQDYFARHGLEMEPELAQKYDAVVGNSDFLANYLKEYNEHSYMVGQGCDLSLFDRGKISGRPEDMKDIPGPVVGYLGYLTSMRLDIPLMEHLAGSMKEGSLVLVGPEDDDFKQSKLHNMDNVYFLGNKQAHQLPQYIAAFDVAINPQAVNDLTIGNYPRKVDEYLAMGKPVVATYTEAMIYFEKYVYLSKSVQEFAELIGRAIAEDNEQIAEERIAFAKSHTWENNAENIYQVMKRVMEEKDVKAS</sequence>
<gene>
    <name evidence="1" type="ORF">E1163_12810</name>
</gene>
<dbReference type="Proteomes" id="UP000798808">
    <property type="component" value="Unassembled WGS sequence"/>
</dbReference>
<dbReference type="SUPFAM" id="SSF53756">
    <property type="entry name" value="UDP-Glycosyltransferase/glycogen phosphorylase"/>
    <property type="match status" value="1"/>
</dbReference>
<comment type="caution">
    <text evidence="1">The sequence shown here is derived from an EMBL/GenBank/DDBJ whole genome shotgun (WGS) entry which is preliminary data.</text>
</comment>
<reference evidence="1 2" key="1">
    <citation type="submission" date="2019-02" db="EMBL/GenBank/DDBJ databases">
        <authorList>
            <person name="Goldberg S.R."/>
            <person name="Haltli B.A."/>
            <person name="Correa H."/>
            <person name="Russell K.G."/>
        </authorList>
    </citation>
    <scope>NUCLEOTIDE SEQUENCE [LARGE SCALE GENOMIC DNA]</scope>
    <source>
        <strain evidence="1 2">JCM 16186</strain>
    </source>
</reference>
<evidence type="ECO:0000313" key="2">
    <source>
        <dbReference type="Proteomes" id="UP000798808"/>
    </source>
</evidence>
<dbReference type="PANTHER" id="PTHR45947">
    <property type="entry name" value="SULFOQUINOVOSYL TRANSFERASE SQD2"/>
    <property type="match status" value="1"/>
</dbReference>
<dbReference type="PANTHER" id="PTHR45947:SF3">
    <property type="entry name" value="SULFOQUINOVOSYL TRANSFERASE SQD2"/>
    <property type="match status" value="1"/>
</dbReference>
<dbReference type="Gene3D" id="3.40.50.11010">
    <property type="match status" value="1"/>
</dbReference>